<organism evidence="1 2">
    <name type="scientific">Phreatobacter stygius</name>
    <dbReference type="NCBI Taxonomy" id="1940610"/>
    <lineage>
        <taxon>Bacteria</taxon>
        <taxon>Pseudomonadati</taxon>
        <taxon>Pseudomonadota</taxon>
        <taxon>Alphaproteobacteria</taxon>
        <taxon>Hyphomicrobiales</taxon>
        <taxon>Phreatobacteraceae</taxon>
        <taxon>Phreatobacter</taxon>
    </lineage>
</organism>
<gene>
    <name evidence="1" type="ORF">E8M01_14070</name>
</gene>
<dbReference type="KEGG" id="pstg:E8M01_14070"/>
<evidence type="ECO:0000313" key="2">
    <source>
        <dbReference type="Proteomes" id="UP000298781"/>
    </source>
</evidence>
<dbReference type="RefSeq" id="WP_136960683.1">
    <property type="nucleotide sequence ID" value="NZ_CP039690.1"/>
</dbReference>
<reference evidence="1 2" key="1">
    <citation type="submission" date="2019-04" db="EMBL/GenBank/DDBJ databases">
        <title>Phreatobacter aquaticus sp. nov.</title>
        <authorList>
            <person name="Choi A."/>
        </authorList>
    </citation>
    <scope>NUCLEOTIDE SEQUENCE [LARGE SCALE GENOMIC DNA]</scope>
    <source>
        <strain evidence="1 2">KCTC 52518</strain>
    </source>
</reference>
<sequence>MTTPAMELRLVEDVIASGARLSLPNDGVHRVCYVVHGEIEAAGTSLRDDQAILLPGPAQVKAAAAGATVWRYELAPEAARVVPLSTEAGVTREKLRRRIVWPVADEILIRADSVSFPPGGCAYLHTHQGPGIRCLIDGGIRIDTAGHSASFGPGAAWFESGPDPVFAQAAGDRASRFIRVMVLPAALLGRSSIAYVNAEDREKPKSQVYTGYVDQIVRA</sequence>
<dbReference type="InterPro" id="IPR011051">
    <property type="entry name" value="RmlC_Cupin_sf"/>
</dbReference>
<dbReference type="AlphaFoldDB" id="A0A4D7B1C6"/>
<dbReference type="EMBL" id="CP039690">
    <property type="protein sequence ID" value="QCI65235.1"/>
    <property type="molecule type" value="Genomic_DNA"/>
</dbReference>
<dbReference type="Proteomes" id="UP000298781">
    <property type="component" value="Chromosome"/>
</dbReference>
<proteinExistence type="predicted"/>
<dbReference type="OrthoDB" id="8232984at2"/>
<dbReference type="SUPFAM" id="SSF51182">
    <property type="entry name" value="RmlC-like cupins"/>
    <property type="match status" value="1"/>
</dbReference>
<name>A0A4D7B1C6_9HYPH</name>
<keyword evidence="2" id="KW-1185">Reference proteome</keyword>
<evidence type="ECO:0008006" key="3">
    <source>
        <dbReference type="Google" id="ProtNLM"/>
    </source>
</evidence>
<protein>
    <recommendedName>
        <fullName evidence="3">Cupin domain-containing protein</fullName>
    </recommendedName>
</protein>
<accession>A0A4D7B1C6</accession>
<evidence type="ECO:0000313" key="1">
    <source>
        <dbReference type="EMBL" id="QCI65235.1"/>
    </source>
</evidence>